<dbReference type="AlphaFoldDB" id="A0A0M9WG93"/>
<reference evidence="2 3" key="1">
    <citation type="submission" date="2015-08" db="EMBL/GenBank/DDBJ databases">
        <title>Genome sequencing of Penicillium nordicum.</title>
        <authorList>
            <person name="Nguyen H.D."/>
            <person name="Seifert K.A."/>
        </authorList>
    </citation>
    <scope>NUCLEOTIDE SEQUENCE [LARGE SCALE GENOMIC DNA]</scope>
    <source>
        <strain evidence="2 3">DAOMC 185683</strain>
    </source>
</reference>
<feature type="chain" id="PRO_5005839703" evidence="1">
    <location>
        <begin position="25"/>
        <end position="71"/>
    </location>
</feature>
<organism evidence="2 3">
    <name type="scientific">Penicillium nordicum</name>
    <dbReference type="NCBI Taxonomy" id="229535"/>
    <lineage>
        <taxon>Eukaryota</taxon>
        <taxon>Fungi</taxon>
        <taxon>Dikarya</taxon>
        <taxon>Ascomycota</taxon>
        <taxon>Pezizomycotina</taxon>
        <taxon>Eurotiomycetes</taxon>
        <taxon>Eurotiomycetidae</taxon>
        <taxon>Eurotiales</taxon>
        <taxon>Aspergillaceae</taxon>
        <taxon>Penicillium</taxon>
    </lineage>
</organism>
<evidence type="ECO:0000313" key="3">
    <source>
        <dbReference type="Proteomes" id="UP000037696"/>
    </source>
</evidence>
<evidence type="ECO:0000256" key="1">
    <source>
        <dbReference type="SAM" id="SignalP"/>
    </source>
</evidence>
<dbReference type="Proteomes" id="UP000037696">
    <property type="component" value="Unassembled WGS sequence"/>
</dbReference>
<accession>A0A0M9WG93</accession>
<dbReference type="EMBL" id="LHQQ01000079">
    <property type="protein sequence ID" value="KOS43543.1"/>
    <property type="molecule type" value="Genomic_DNA"/>
</dbReference>
<gene>
    <name evidence="2" type="ORF">ACN38_g5564</name>
</gene>
<name>A0A0M9WG93_9EURO</name>
<feature type="signal peptide" evidence="1">
    <location>
        <begin position="1"/>
        <end position="24"/>
    </location>
</feature>
<comment type="caution">
    <text evidence="2">The sequence shown here is derived from an EMBL/GenBank/DDBJ whole genome shotgun (WGS) entry which is preliminary data.</text>
</comment>
<proteinExistence type="predicted"/>
<keyword evidence="3" id="KW-1185">Reference proteome</keyword>
<keyword evidence="1" id="KW-0732">Signal</keyword>
<protein>
    <submittedName>
        <fullName evidence="2">Uncharacterized protein</fullName>
    </submittedName>
</protein>
<sequence>MSMVLSPIGLLGSILSFLLSVGISDDQSNIISQPNLGSCLSELGRGILGNKLCREPIYRHDRVGKPTTPHM</sequence>
<evidence type="ECO:0000313" key="2">
    <source>
        <dbReference type="EMBL" id="KOS43543.1"/>
    </source>
</evidence>